<feature type="domain" description="Alpha/beta-hydrolase catalytic" evidence="2">
    <location>
        <begin position="293"/>
        <end position="582"/>
    </location>
</feature>
<keyword evidence="1" id="KW-0472">Membrane</keyword>
<keyword evidence="1" id="KW-0812">Transmembrane</keyword>
<evidence type="ECO:0008006" key="6">
    <source>
        <dbReference type="Google" id="ProtNLM"/>
    </source>
</evidence>
<evidence type="ECO:0000313" key="5">
    <source>
        <dbReference type="Proteomes" id="UP000218690"/>
    </source>
</evidence>
<evidence type="ECO:0000259" key="2">
    <source>
        <dbReference type="Pfam" id="PF10081"/>
    </source>
</evidence>
<name>A0A2A4AJU9_9CORY</name>
<feature type="transmembrane region" description="Helical" evidence="1">
    <location>
        <begin position="119"/>
        <end position="137"/>
    </location>
</feature>
<dbReference type="EMBL" id="NWBP01000025">
    <property type="protein sequence ID" value="PCC82476.1"/>
    <property type="molecule type" value="Genomic_DNA"/>
</dbReference>
<dbReference type="Pfam" id="PF15420">
    <property type="entry name" value="Abhydrolase_9_N"/>
    <property type="match status" value="1"/>
</dbReference>
<organism evidence="4 5">
    <name type="scientific">Corynebacterium accolens</name>
    <dbReference type="NCBI Taxonomy" id="38284"/>
    <lineage>
        <taxon>Bacteria</taxon>
        <taxon>Bacillati</taxon>
        <taxon>Actinomycetota</taxon>
        <taxon>Actinomycetes</taxon>
        <taxon>Mycobacteriales</taxon>
        <taxon>Corynebacteriaceae</taxon>
        <taxon>Corynebacterium</taxon>
    </lineage>
</organism>
<dbReference type="Pfam" id="PF10081">
    <property type="entry name" value="Abhydrolase_9"/>
    <property type="match status" value="1"/>
</dbReference>
<comment type="caution">
    <text evidence="4">The sequence shown here is derived from an EMBL/GenBank/DDBJ whole genome shotgun (WGS) entry which is preliminary data.</text>
</comment>
<feature type="transmembrane region" description="Helical" evidence="1">
    <location>
        <begin position="73"/>
        <end position="98"/>
    </location>
</feature>
<dbReference type="InterPro" id="IPR027787">
    <property type="entry name" value="Alpha/beta-hydrolase_catalytic"/>
</dbReference>
<dbReference type="Proteomes" id="UP000218690">
    <property type="component" value="Unassembled WGS sequence"/>
</dbReference>
<dbReference type="InterPro" id="IPR027788">
    <property type="entry name" value="Alpha/beta-hydrolase_N_dom"/>
</dbReference>
<evidence type="ECO:0000259" key="3">
    <source>
        <dbReference type="Pfam" id="PF15420"/>
    </source>
</evidence>
<evidence type="ECO:0000313" key="4">
    <source>
        <dbReference type="EMBL" id="PCC82476.1"/>
    </source>
</evidence>
<gene>
    <name evidence="4" type="ORF">COM45_09260</name>
</gene>
<feature type="transmembrane region" description="Helical" evidence="1">
    <location>
        <begin position="197"/>
        <end position="214"/>
    </location>
</feature>
<keyword evidence="1" id="KW-1133">Transmembrane helix</keyword>
<accession>A0A2A4AJU9</accession>
<dbReference type="AlphaFoldDB" id="A0A2A4AJU9"/>
<protein>
    <recommendedName>
        <fullName evidence="6">Alpha/beta-hydrolase catalytic domain-containing protein</fullName>
    </recommendedName>
</protein>
<sequence length="615" mass="69309">MVRMRDIARKFARTAAIHTLSAAVFGLEVLSDLTPGVRMTGRRRLPQNMAPGIFAAEIATWAAVSPSLLPRPWWVTAANVAIGQAAGHFTATTAAFITKRGLRYIGKRPQDRVGPTTRSRTHLALGAVTLLMGVRSLRNQSEQAKLVNKYNERGPQSAALGIAIGILGYGSLLVIGEAAQLTVTQLSRQAQRWLPRWLAWPLAGSTVGYLMTLFSDRMLWRRFIHDASMQALQLNKLVYPGSVMPWEPERSGSPWSLEPWTAVGSQGRAFLDRGPRAHDIKDVMLCSDAHEPIRIFIGLVQGRGPIAAAQQALAELERTGAFRRDTIVIELPAGSGWINNYSVSAYEFLTHGDCATVTLQFSYLPSVFCYVVDRKAPINAARELIAAVQSRINDMPEDNRPKLYFAGESLGCYGIVENYRDLEELLAACDGAVFTGPPRMTAFTRRLARSRDRGSLERLPLIDAGRHVRFASVPAHMEHDAFGNDYQRWQRPRVVFGQHASDAIVWWDRRLIFMRPDWIQEPTPRTLYADTFRRLPWVPFITFWQVALDQLNSLNVPGGHGHNYFEETFWYWDSVLGSQARTQLTPELAERMRAFVERDQLNKPSDFRHQVKKRF</sequence>
<proteinExistence type="predicted"/>
<reference evidence="4 5" key="1">
    <citation type="submission" date="2017-09" db="EMBL/GenBank/DDBJ databases">
        <title>Draft Genome Sequence of Corynebacterium accolens AH4003.</title>
        <authorList>
            <person name="Chen Y."/>
            <person name="Oosthuysen W.F."/>
            <person name="Kelley S."/>
            <person name="Horswill A."/>
        </authorList>
    </citation>
    <scope>NUCLEOTIDE SEQUENCE [LARGE SCALE GENOMIC DNA]</scope>
    <source>
        <strain evidence="4 5">AH4003</strain>
    </source>
</reference>
<evidence type="ECO:0000256" key="1">
    <source>
        <dbReference type="SAM" id="Phobius"/>
    </source>
</evidence>
<feature type="domain" description="Alpha/beta-hydrolase N-terminal" evidence="3">
    <location>
        <begin position="65"/>
        <end position="275"/>
    </location>
</feature>
<feature type="transmembrane region" description="Helical" evidence="1">
    <location>
        <begin position="157"/>
        <end position="176"/>
    </location>
</feature>